<evidence type="ECO:0000313" key="3">
    <source>
        <dbReference type="EMBL" id="SPJ76269.1"/>
    </source>
</evidence>
<dbReference type="CDD" id="cd00027">
    <property type="entry name" value="BRCT"/>
    <property type="match status" value="1"/>
</dbReference>
<dbReference type="PROSITE" id="PS50172">
    <property type="entry name" value="BRCT"/>
    <property type="match status" value="1"/>
</dbReference>
<feature type="compositionally biased region" description="Basic and acidic residues" evidence="1">
    <location>
        <begin position="287"/>
        <end position="306"/>
    </location>
</feature>
<dbReference type="SUPFAM" id="SSF52113">
    <property type="entry name" value="BRCT domain"/>
    <property type="match status" value="1"/>
</dbReference>
<dbReference type="Gene3D" id="3.40.50.10190">
    <property type="entry name" value="BRCT domain"/>
    <property type="match status" value="1"/>
</dbReference>
<feature type="compositionally biased region" description="Low complexity" evidence="1">
    <location>
        <begin position="321"/>
        <end position="335"/>
    </location>
</feature>
<name>A0AAE8M8L7_9HYPO</name>
<accession>A0AAE8M8L7</accession>
<dbReference type="InterPro" id="IPR036420">
    <property type="entry name" value="BRCT_dom_sf"/>
</dbReference>
<dbReference type="InterPro" id="IPR001357">
    <property type="entry name" value="BRCT_dom"/>
</dbReference>
<feature type="compositionally biased region" description="Low complexity" evidence="1">
    <location>
        <begin position="384"/>
        <end position="398"/>
    </location>
</feature>
<comment type="caution">
    <text evidence="3">The sequence shown here is derived from an EMBL/GenBank/DDBJ whole genome shotgun (WGS) entry which is preliminary data.</text>
</comment>
<proteinExistence type="predicted"/>
<evidence type="ECO:0000313" key="4">
    <source>
        <dbReference type="Proteomes" id="UP001187734"/>
    </source>
</evidence>
<protein>
    <recommendedName>
        <fullName evidence="2">BRCT domain-containing protein</fullName>
    </recommendedName>
</protein>
<feature type="region of interest" description="Disordered" evidence="1">
    <location>
        <begin position="230"/>
        <end position="415"/>
    </location>
</feature>
<dbReference type="EMBL" id="ONZP01000191">
    <property type="protein sequence ID" value="SPJ76269.1"/>
    <property type="molecule type" value="Genomic_DNA"/>
</dbReference>
<feature type="compositionally biased region" description="Basic and acidic residues" evidence="1">
    <location>
        <begin position="267"/>
        <end position="277"/>
    </location>
</feature>
<evidence type="ECO:0000256" key="1">
    <source>
        <dbReference type="SAM" id="MobiDB-lite"/>
    </source>
</evidence>
<keyword evidence="4" id="KW-1185">Reference proteome</keyword>
<sequence length="433" mass="48834">MPAQFFKDRVLAAAGPLPGQLTIENMKRWTSLRKGVFLEDFDDNVTHLLCTKEQFDKKVPRVKEALKRKRVYIVHCDWFEFSTTKNKRLAEADYSMRSLQAKENAKRRERERIEKGRRNGQKFVNTNFFHLYRDRENFVYEVDITRDDPETGEPGQNPCEGKWRGEMDLFMDFFKKKTGVDWQDRITYAYTGLSASFQYTPPAEGRPVGRRLRHSLDYCREINAHIRGLPWPPVKDAEVKSSPTEDDSDAGPRNFDDDDEIPDAPPDTEHVPVEHEPAVTAVEVDEAEPRREGHQGRLETPPHDVGEEPETALTSPIPSVTSDTSPAQPATPAPSNDGHEEPELSVENLVTGDEETGVGISLELKSQKLKTTIASPDPSTLNNTSSASPATSAASAPSKDANEDPEPFASDRMVRDKVTGMWISLEFEPREPI</sequence>
<gene>
    <name evidence="3" type="ORF">FTOL_06000</name>
</gene>
<dbReference type="Proteomes" id="UP001187734">
    <property type="component" value="Unassembled WGS sequence"/>
</dbReference>
<evidence type="ECO:0000259" key="2">
    <source>
        <dbReference type="PROSITE" id="PS50172"/>
    </source>
</evidence>
<reference evidence="3" key="1">
    <citation type="submission" date="2018-03" db="EMBL/GenBank/DDBJ databases">
        <authorList>
            <person name="Guldener U."/>
        </authorList>
    </citation>
    <scope>NUCLEOTIDE SEQUENCE</scope>
</reference>
<dbReference type="AlphaFoldDB" id="A0AAE8M8L7"/>
<feature type="domain" description="BRCT" evidence="2">
    <location>
        <begin position="1"/>
        <end position="96"/>
    </location>
</feature>
<feature type="compositionally biased region" description="Polar residues" evidence="1">
    <location>
        <begin position="369"/>
        <end position="383"/>
    </location>
</feature>
<organism evidence="3 4">
    <name type="scientific">Fusarium torulosum</name>
    <dbReference type="NCBI Taxonomy" id="33205"/>
    <lineage>
        <taxon>Eukaryota</taxon>
        <taxon>Fungi</taxon>
        <taxon>Dikarya</taxon>
        <taxon>Ascomycota</taxon>
        <taxon>Pezizomycotina</taxon>
        <taxon>Sordariomycetes</taxon>
        <taxon>Hypocreomycetidae</taxon>
        <taxon>Hypocreales</taxon>
        <taxon>Nectriaceae</taxon>
        <taxon>Fusarium</taxon>
    </lineage>
</organism>